<accession>A0A1I2E364</accession>
<dbReference type="Proteomes" id="UP000183410">
    <property type="component" value="Unassembled WGS sequence"/>
</dbReference>
<dbReference type="CDD" id="cd00081">
    <property type="entry name" value="Hint"/>
    <property type="match status" value="1"/>
</dbReference>
<evidence type="ECO:0000313" key="1">
    <source>
        <dbReference type="EMBL" id="SFE87096.1"/>
    </source>
</evidence>
<protein>
    <submittedName>
        <fullName evidence="1">Intein C-terminal splicing region</fullName>
    </submittedName>
</protein>
<dbReference type="AlphaFoldDB" id="A0A1I2E364"/>
<organism evidence="1 2">
    <name type="scientific">Paenibacillus algorifonticola</name>
    <dbReference type="NCBI Taxonomy" id="684063"/>
    <lineage>
        <taxon>Bacteria</taxon>
        <taxon>Bacillati</taxon>
        <taxon>Bacillota</taxon>
        <taxon>Bacilli</taxon>
        <taxon>Bacillales</taxon>
        <taxon>Paenibacillaceae</taxon>
        <taxon>Paenibacillus</taxon>
    </lineage>
</organism>
<keyword evidence="2" id="KW-1185">Reference proteome</keyword>
<dbReference type="Pfam" id="PF07591">
    <property type="entry name" value="PT-HINT"/>
    <property type="match status" value="1"/>
</dbReference>
<gene>
    <name evidence="1" type="ORF">SAMN04487969_108144</name>
</gene>
<reference evidence="2" key="1">
    <citation type="submission" date="2016-10" db="EMBL/GenBank/DDBJ databases">
        <authorList>
            <person name="Varghese N."/>
            <person name="Submissions S."/>
        </authorList>
    </citation>
    <scope>NUCLEOTIDE SEQUENCE [LARGE SCALE GENOMIC DNA]</scope>
    <source>
        <strain evidence="2">CGMCC 1.10223</strain>
    </source>
</reference>
<dbReference type="InterPro" id="IPR030934">
    <property type="entry name" value="Intein_C"/>
</dbReference>
<evidence type="ECO:0000313" key="2">
    <source>
        <dbReference type="Proteomes" id="UP000183410"/>
    </source>
</evidence>
<dbReference type="InterPro" id="IPR036844">
    <property type="entry name" value="Hint_dom_sf"/>
</dbReference>
<dbReference type="Gene3D" id="2.170.16.10">
    <property type="entry name" value="Hedgehog/Intein (Hint) domain"/>
    <property type="match status" value="1"/>
</dbReference>
<dbReference type="SUPFAM" id="SSF51294">
    <property type="entry name" value="Hedgehog/intein (Hint) domain"/>
    <property type="match status" value="1"/>
</dbReference>
<dbReference type="NCBIfam" id="TIGR01443">
    <property type="entry name" value="intein_Cterm"/>
    <property type="match status" value="1"/>
</dbReference>
<proteinExistence type="predicted"/>
<sequence length="236" mass="26624">MPFKVSLLWGLPSAKVAYKEVVGLFQKQADEIYYVHIGDEIIEVTGEHPFWLDGKGWTFVKDLKVGDLLVSSDGSKLAIDKIEKESREATVYNFEVEDFNSYFVSNLGIWVHNCEVNGAGKLSPIMIELHTKLDDLAEKHLLPQFREIDPNLKSGYTGSFKTGTVGNPSKPTYGQPINMNKYDIDYFIESDILYEKFGNSLKANPVFRKILSEIPGFEGLKPNKEGFSIKFKPSSN</sequence>
<dbReference type="PROSITE" id="PS50818">
    <property type="entry name" value="INTEIN_C_TER"/>
    <property type="match status" value="1"/>
</dbReference>
<name>A0A1I2E364_9BACL</name>
<dbReference type="EMBL" id="FONN01000008">
    <property type="protein sequence ID" value="SFE87096.1"/>
    <property type="molecule type" value="Genomic_DNA"/>
</dbReference>